<comment type="caution">
    <text evidence="2">The sequence shown here is derived from an EMBL/GenBank/DDBJ whole genome shotgun (WGS) entry which is preliminary data.</text>
</comment>
<dbReference type="InterPro" id="IPR027417">
    <property type="entry name" value="P-loop_NTPase"/>
</dbReference>
<dbReference type="InterPro" id="IPR002586">
    <property type="entry name" value="CobQ/CobB/MinD/ParA_Nub-bd_dom"/>
</dbReference>
<proteinExistence type="predicted"/>
<keyword evidence="3" id="KW-1185">Reference proteome</keyword>
<dbReference type="Gene3D" id="3.40.50.300">
    <property type="entry name" value="P-loop containing nucleotide triphosphate hydrolases"/>
    <property type="match status" value="1"/>
</dbReference>
<protein>
    <submittedName>
        <fullName evidence="2">ParA family protein</fullName>
    </submittedName>
</protein>
<evidence type="ECO:0000313" key="3">
    <source>
        <dbReference type="Proteomes" id="UP000438914"/>
    </source>
</evidence>
<accession>A0A7K0KH42</accession>
<dbReference type="AlphaFoldDB" id="A0A7K0KH42"/>
<feature type="domain" description="CobQ/CobB/MinD/ParA nucleotide binding" evidence="1">
    <location>
        <begin position="6"/>
        <end position="171"/>
    </location>
</feature>
<dbReference type="CDD" id="cd02042">
    <property type="entry name" value="ParAB_family"/>
    <property type="match status" value="1"/>
</dbReference>
<name>A0A7K0KH42_9BACT</name>
<dbReference type="PANTHER" id="PTHR13696:SF99">
    <property type="entry name" value="COBYRINIC ACID AC-DIAMIDE SYNTHASE"/>
    <property type="match status" value="1"/>
</dbReference>
<reference evidence="2 3" key="1">
    <citation type="submission" date="2019-08" db="EMBL/GenBank/DDBJ databases">
        <title>In-depth cultivation of the pig gut microbiome towards novel bacterial diversity and tailored functional studies.</title>
        <authorList>
            <person name="Wylensek D."/>
            <person name="Hitch T.C.A."/>
            <person name="Clavel T."/>
        </authorList>
    </citation>
    <scope>NUCLEOTIDE SEQUENCE [LARGE SCALE GENOMIC DNA]</scope>
    <source>
        <strain evidence="2 3">LKV-178-WT-2A</strain>
    </source>
</reference>
<sequence>MQNKIILFSNIKGGVGKTTLCSLFASYLAENGIPVIAIDADLQASLFRHRQRETDADPDVQAPWNVELLNTSDGNNVASVLEKLREVPGVVLIDCPGNLNDRNLEIIYKAADGAVIPMSFDADTVDATGIFIKAFKTISKAQLVFIPNRINPAEKRADELHQRASTIEFLGLVGTVVPQVKQCVAVKRYTTLYSMDSKQRDAVENAFNKIMETLDIKK</sequence>
<dbReference type="Pfam" id="PF01656">
    <property type="entry name" value="CbiA"/>
    <property type="match status" value="1"/>
</dbReference>
<dbReference type="SUPFAM" id="SSF52540">
    <property type="entry name" value="P-loop containing nucleoside triphosphate hydrolases"/>
    <property type="match status" value="1"/>
</dbReference>
<dbReference type="RefSeq" id="WP_154534837.1">
    <property type="nucleotide sequence ID" value="NZ_VUNG01000032.1"/>
</dbReference>
<organism evidence="2 3">
    <name type="scientific">Hallella mizrahii</name>
    <dbReference type="NCBI Taxonomy" id="2606637"/>
    <lineage>
        <taxon>Bacteria</taxon>
        <taxon>Pseudomonadati</taxon>
        <taxon>Bacteroidota</taxon>
        <taxon>Bacteroidia</taxon>
        <taxon>Bacteroidales</taxon>
        <taxon>Prevotellaceae</taxon>
        <taxon>Hallella</taxon>
    </lineage>
</organism>
<gene>
    <name evidence="2" type="ORF">FYJ73_11345</name>
</gene>
<evidence type="ECO:0000259" key="1">
    <source>
        <dbReference type="Pfam" id="PF01656"/>
    </source>
</evidence>
<dbReference type="Proteomes" id="UP000438914">
    <property type="component" value="Unassembled WGS sequence"/>
</dbReference>
<dbReference type="InterPro" id="IPR050678">
    <property type="entry name" value="DNA_Partitioning_ATPase"/>
</dbReference>
<dbReference type="EMBL" id="VUNG01000032">
    <property type="protein sequence ID" value="MST85251.1"/>
    <property type="molecule type" value="Genomic_DNA"/>
</dbReference>
<evidence type="ECO:0000313" key="2">
    <source>
        <dbReference type="EMBL" id="MST85251.1"/>
    </source>
</evidence>
<dbReference type="PANTHER" id="PTHR13696">
    <property type="entry name" value="P-LOOP CONTAINING NUCLEOSIDE TRIPHOSPHATE HYDROLASE"/>
    <property type="match status" value="1"/>
</dbReference>